<evidence type="ECO:0000313" key="4">
    <source>
        <dbReference type="Proteomes" id="UP000054485"/>
    </source>
</evidence>
<accession>A0A0D0AN77</accession>
<feature type="compositionally biased region" description="Basic and acidic residues" evidence="1">
    <location>
        <begin position="146"/>
        <end position="161"/>
    </location>
</feature>
<dbReference type="Proteomes" id="UP000054485">
    <property type="component" value="Unassembled WGS sequence"/>
</dbReference>
<reference evidence="4" key="2">
    <citation type="submission" date="2015-01" db="EMBL/GenBank/DDBJ databases">
        <title>Evolutionary Origins and Diversification of the Mycorrhizal Mutualists.</title>
        <authorList>
            <consortium name="DOE Joint Genome Institute"/>
            <consortium name="Mycorrhizal Genomics Consortium"/>
            <person name="Kohler A."/>
            <person name="Kuo A."/>
            <person name="Nagy L.G."/>
            <person name="Floudas D."/>
            <person name="Copeland A."/>
            <person name="Barry K.W."/>
            <person name="Cichocki N."/>
            <person name="Veneault-Fourrey C."/>
            <person name="LaButti K."/>
            <person name="Lindquist E.A."/>
            <person name="Lipzen A."/>
            <person name="Lundell T."/>
            <person name="Morin E."/>
            <person name="Murat C."/>
            <person name="Riley R."/>
            <person name="Ohm R."/>
            <person name="Sun H."/>
            <person name="Tunlid A."/>
            <person name="Henrissat B."/>
            <person name="Grigoriev I.V."/>
            <person name="Hibbett D.S."/>
            <person name="Martin F."/>
        </authorList>
    </citation>
    <scope>NUCLEOTIDE SEQUENCE [LARGE SCALE GENOMIC DNA]</scope>
    <source>
        <strain evidence="4">UH-Slu-Lm8-n1</strain>
    </source>
</reference>
<organism evidence="3 4">
    <name type="scientific">Suillus luteus UH-Slu-Lm8-n1</name>
    <dbReference type="NCBI Taxonomy" id="930992"/>
    <lineage>
        <taxon>Eukaryota</taxon>
        <taxon>Fungi</taxon>
        <taxon>Dikarya</taxon>
        <taxon>Basidiomycota</taxon>
        <taxon>Agaricomycotina</taxon>
        <taxon>Agaricomycetes</taxon>
        <taxon>Agaricomycetidae</taxon>
        <taxon>Boletales</taxon>
        <taxon>Suillineae</taxon>
        <taxon>Suillaceae</taxon>
        <taxon>Suillus</taxon>
    </lineage>
</organism>
<protein>
    <recommendedName>
        <fullName evidence="2">DUF6818 domain-containing protein</fullName>
    </recommendedName>
</protein>
<dbReference type="AlphaFoldDB" id="A0A0D0AN77"/>
<reference evidence="3 4" key="1">
    <citation type="submission" date="2014-04" db="EMBL/GenBank/DDBJ databases">
        <authorList>
            <consortium name="DOE Joint Genome Institute"/>
            <person name="Kuo A."/>
            <person name="Ruytinx J."/>
            <person name="Rineau F."/>
            <person name="Colpaert J."/>
            <person name="Kohler A."/>
            <person name="Nagy L.G."/>
            <person name="Floudas D."/>
            <person name="Copeland A."/>
            <person name="Barry K.W."/>
            <person name="Cichocki N."/>
            <person name="Veneault-Fourrey C."/>
            <person name="LaButti K."/>
            <person name="Lindquist E.A."/>
            <person name="Lipzen A."/>
            <person name="Lundell T."/>
            <person name="Morin E."/>
            <person name="Murat C."/>
            <person name="Sun H."/>
            <person name="Tunlid A."/>
            <person name="Henrissat B."/>
            <person name="Grigoriev I.V."/>
            <person name="Hibbett D.S."/>
            <person name="Martin F."/>
            <person name="Nordberg H.P."/>
            <person name="Cantor M.N."/>
            <person name="Hua S.X."/>
        </authorList>
    </citation>
    <scope>NUCLEOTIDE SEQUENCE [LARGE SCALE GENOMIC DNA]</scope>
    <source>
        <strain evidence="3 4">UH-Slu-Lm8-n1</strain>
    </source>
</reference>
<feature type="domain" description="DUF6818" evidence="2">
    <location>
        <begin position="200"/>
        <end position="276"/>
    </location>
</feature>
<dbReference type="InParanoid" id="A0A0D0AN77"/>
<dbReference type="InterPro" id="IPR049203">
    <property type="entry name" value="DUF6818"/>
</dbReference>
<name>A0A0D0AN77_9AGAM</name>
<gene>
    <name evidence="3" type="ORF">CY34DRAFT_18348</name>
</gene>
<feature type="compositionally biased region" description="Basic residues" evidence="1">
    <location>
        <begin position="389"/>
        <end position="400"/>
    </location>
</feature>
<dbReference type="HOGENOM" id="CLU_605764_0_0_1"/>
<feature type="compositionally biased region" description="Polar residues" evidence="1">
    <location>
        <begin position="402"/>
        <end position="412"/>
    </location>
</feature>
<dbReference type="PANTHER" id="PTHR34409">
    <property type="entry name" value="SET DOMAIN-CONTAINING PROTEIN"/>
    <property type="match status" value="1"/>
</dbReference>
<evidence type="ECO:0000259" key="2">
    <source>
        <dbReference type="Pfam" id="PF20681"/>
    </source>
</evidence>
<feature type="region of interest" description="Disordered" evidence="1">
    <location>
        <begin position="382"/>
        <end position="510"/>
    </location>
</feature>
<sequence length="510" mass="56177">MSDIPPSQSMFNLDSPSNPELRYDGAGNAFACDRAGNWLPHPGIAQAVTRTHWAEDCMSYTQPAATSLTYGLTTRADFSQPGHASQPQAVPSGSRLALGPAHIPLPDSPDRELHDPVAIAEARGFAPAVITAGTHRKVAVKANKGKGKENAEAAPKRTHAADDDEDDPRPRAKRGWPSGSNNYSATDIQVLLDFVEDEHPLGQKGWQAIHLKYSEWARKHERPPCKVMSLETKFKQLVKTTKPTGNGVCPPNVTRAHEIDALINERAGTHDLNDSDFDADNTVTRATRTDAPVPRRRGAAASELLTRISRAFDPAVQEARDEQCANRSIANTQLLTQAQQLRDANAVTEQLRTQLYDLRSKLYSVEHEHNLSQLRAEMMQMHGPAPKPAPRHARHRHRPKQPNYTYYPNGGQSVIWHSDTDTLGNTSDHHSTSPCFRDVTPPDFGTSPSPHRAGPSRRSEPYRWASRPHSHGGHPRNTVVHPSLSRRQGIQEPTAPISGEDACEPQSTEV</sequence>
<evidence type="ECO:0000256" key="1">
    <source>
        <dbReference type="SAM" id="MobiDB-lite"/>
    </source>
</evidence>
<evidence type="ECO:0000313" key="3">
    <source>
        <dbReference type="EMBL" id="KIK33468.1"/>
    </source>
</evidence>
<dbReference type="STRING" id="930992.A0A0D0AN77"/>
<dbReference type="Pfam" id="PF20681">
    <property type="entry name" value="DUF6818"/>
    <property type="match status" value="1"/>
</dbReference>
<proteinExistence type="predicted"/>
<dbReference type="PANTHER" id="PTHR34409:SF1">
    <property type="entry name" value="MYB-LIKE DOMAIN-CONTAINING PROTEIN"/>
    <property type="match status" value="1"/>
</dbReference>
<dbReference type="OrthoDB" id="2681227at2759"/>
<feature type="region of interest" description="Disordered" evidence="1">
    <location>
        <begin position="78"/>
        <end position="112"/>
    </location>
</feature>
<keyword evidence="4" id="KW-1185">Reference proteome</keyword>
<feature type="region of interest" description="Disordered" evidence="1">
    <location>
        <begin position="141"/>
        <end position="182"/>
    </location>
</feature>
<feature type="compositionally biased region" description="Polar residues" evidence="1">
    <location>
        <begin position="82"/>
        <end position="91"/>
    </location>
</feature>
<dbReference type="EMBL" id="KN835935">
    <property type="protein sequence ID" value="KIK33468.1"/>
    <property type="molecule type" value="Genomic_DNA"/>
</dbReference>